<accession>A0A978UPS8</accession>
<dbReference type="Gene3D" id="3.30.160.60">
    <property type="entry name" value="Classic Zinc Finger"/>
    <property type="match status" value="1"/>
</dbReference>
<dbReference type="InterPro" id="IPR031140">
    <property type="entry name" value="IDD1-16"/>
</dbReference>
<evidence type="ECO:0000313" key="4">
    <source>
        <dbReference type="EMBL" id="KAH7516830.1"/>
    </source>
</evidence>
<evidence type="ECO:0000256" key="2">
    <source>
        <dbReference type="SAM" id="MobiDB-lite"/>
    </source>
</evidence>
<comment type="caution">
    <text evidence="4">The sequence shown here is derived from an EMBL/GenBank/DDBJ whole genome shotgun (WGS) entry which is preliminary data.</text>
</comment>
<dbReference type="Proteomes" id="UP000813462">
    <property type="component" value="Unassembled WGS sequence"/>
</dbReference>
<proteinExistence type="predicted"/>
<dbReference type="GO" id="GO:0008270">
    <property type="term" value="F:zinc ion binding"/>
    <property type="evidence" value="ECO:0007669"/>
    <property type="project" value="UniProtKB-KW"/>
</dbReference>
<feature type="region of interest" description="Disordered" evidence="2">
    <location>
        <begin position="85"/>
        <end position="107"/>
    </location>
</feature>
<dbReference type="InterPro" id="IPR036236">
    <property type="entry name" value="Znf_C2H2_sf"/>
</dbReference>
<dbReference type="GO" id="GO:0003700">
    <property type="term" value="F:DNA-binding transcription factor activity"/>
    <property type="evidence" value="ECO:0007669"/>
    <property type="project" value="TreeGrafter"/>
</dbReference>
<evidence type="ECO:0000313" key="5">
    <source>
        <dbReference type="Proteomes" id="UP000813462"/>
    </source>
</evidence>
<reference evidence="4" key="1">
    <citation type="journal article" date="2021" name="Front. Plant Sci.">
        <title>Chromosome-Scale Genome Assembly for Chinese Sour Jujube and Insights Into Its Genome Evolution and Domestication Signature.</title>
        <authorList>
            <person name="Shen L.-Y."/>
            <person name="Luo H."/>
            <person name="Wang X.-L."/>
            <person name="Wang X.-M."/>
            <person name="Qiu X.-J."/>
            <person name="Liu H."/>
            <person name="Zhou S.-S."/>
            <person name="Jia K.-H."/>
            <person name="Nie S."/>
            <person name="Bao Y.-T."/>
            <person name="Zhang R.-G."/>
            <person name="Yun Q.-Z."/>
            <person name="Chai Y.-H."/>
            <person name="Lu J.-Y."/>
            <person name="Li Y."/>
            <person name="Zhao S.-W."/>
            <person name="Mao J.-F."/>
            <person name="Jia S.-G."/>
            <person name="Mao Y.-M."/>
        </authorList>
    </citation>
    <scope>NUCLEOTIDE SEQUENCE</scope>
    <source>
        <strain evidence="4">AT0</strain>
        <tissue evidence="4">Leaf</tissue>
    </source>
</reference>
<dbReference type="EMBL" id="JAEACU010000010">
    <property type="protein sequence ID" value="KAH7516830.1"/>
    <property type="molecule type" value="Genomic_DNA"/>
</dbReference>
<evidence type="ECO:0000259" key="3">
    <source>
        <dbReference type="PROSITE" id="PS50157"/>
    </source>
</evidence>
<evidence type="ECO:0000256" key="1">
    <source>
        <dbReference type="PROSITE-ProRule" id="PRU00042"/>
    </source>
</evidence>
<name>A0A978UPS8_ZIZJJ</name>
<dbReference type="PROSITE" id="PS50157">
    <property type="entry name" value="ZINC_FINGER_C2H2_2"/>
    <property type="match status" value="1"/>
</dbReference>
<protein>
    <recommendedName>
        <fullName evidence="3">C2H2-type domain-containing protein</fullName>
    </recommendedName>
</protein>
<dbReference type="PROSITE" id="PS00028">
    <property type="entry name" value="ZINC_FINGER_C2H2_1"/>
    <property type="match status" value="1"/>
</dbReference>
<organism evidence="4 5">
    <name type="scientific">Ziziphus jujuba var. spinosa</name>
    <dbReference type="NCBI Taxonomy" id="714518"/>
    <lineage>
        <taxon>Eukaryota</taxon>
        <taxon>Viridiplantae</taxon>
        <taxon>Streptophyta</taxon>
        <taxon>Embryophyta</taxon>
        <taxon>Tracheophyta</taxon>
        <taxon>Spermatophyta</taxon>
        <taxon>Magnoliopsida</taxon>
        <taxon>eudicotyledons</taxon>
        <taxon>Gunneridae</taxon>
        <taxon>Pentapetalae</taxon>
        <taxon>rosids</taxon>
        <taxon>fabids</taxon>
        <taxon>Rosales</taxon>
        <taxon>Rhamnaceae</taxon>
        <taxon>Paliureae</taxon>
        <taxon>Ziziphus</taxon>
    </lineage>
</organism>
<dbReference type="SUPFAM" id="SSF57667">
    <property type="entry name" value="beta-beta-alpha zinc fingers"/>
    <property type="match status" value="1"/>
</dbReference>
<dbReference type="AlphaFoldDB" id="A0A978UPS8"/>
<gene>
    <name evidence="4" type="ORF">FEM48_Zijuj10G0176500</name>
</gene>
<keyword evidence="1" id="KW-0479">Metal-binding</keyword>
<dbReference type="PANTHER" id="PTHR10593:SF122">
    <property type="entry name" value="OS02G0518500 PROTEIN"/>
    <property type="match status" value="1"/>
</dbReference>
<keyword evidence="1" id="KW-0862">Zinc</keyword>
<dbReference type="PANTHER" id="PTHR10593">
    <property type="entry name" value="SERINE/THREONINE-PROTEIN KINASE RIO"/>
    <property type="match status" value="1"/>
</dbReference>
<sequence length="410" mass="44692">MMKVKPSKSVSTRTFRNDKHKFDRMIMSRDWRGGSTSMEAAYFSARDLIILPNISNFVHQIDNNGAVFQSTIIRVGSAINLAENGADVSTPSNARSKMKRPGNPGKQNIEPGPWCMYTCNCADPNAEVVALSPTTLMATNRYICKVCHKGFPRDQNLQLHRRGHNLPWKLKQRAKAEVKKSEHYKVNNQKHIVSPGAVVMQSQVQELFTSSLTTGSTFCSNPNEITDNSAEPLSPNSSSAGILNTDPRTNAFSMDMASSYTSATALLQKATTMGAKINNNSVAPLRLRGFASGNTNSFKCAHGGYPVVGNGLASITATTNNGSSSFPSSVGHQEQRPGYAAIIQSGMPESPLFVISDDENDENHLAAGEMYRDRCEKMTVDFLGVKLAGHSGIYKKTSYDLHATTWGLKT</sequence>
<dbReference type="GO" id="GO:0005634">
    <property type="term" value="C:nucleus"/>
    <property type="evidence" value="ECO:0007669"/>
    <property type="project" value="TreeGrafter"/>
</dbReference>
<feature type="domain" description="C2H2-type" evidence="3">
    <location>
        <begin position="142"/>
        <end position="164"/>
    </location>
</feature>
<keyword evidence="1" id="KW-0863">Zinc-finger</keyword>
<dbReference type="InterPro" id="IPR013087">
    <property type="entry name" value="Znf_C2H2_type"/>
</dbReference>